<evidence type="ECO:0000313" key="4">
    <source>
        <dbReference type="Proteomes" id="UP000597444"/>
    </source>
</evidence>
<proteinExistence type="predicted"/>
<comment type="caution">
    <text evidence="3">The sequence shown here is derived from an EMBL/GenBank/DDBJ whole genome shotgun (WGS) entry which is preliminary data.</text>
</comment>
<keyword evidence="1" id="KW-0059">Arsenical resistance</keyword>
<dbReference type="GO" id="GO:0003700">
    <property type="term" value="F:DNA-binding transcription factor activity"/>
    <property type="evidence" value="ECO:0007669"/>
    <property type="project" value="InterPro"/>
</dbReference>
<gene>
    <name evidence="3" type="ORF">KSF_049380</name>
</gene>
<dbReference type="SUPFAM" id="SSF52788">
    <property type="entry name" value="Phosphotyrosine protein phosphatases I"/>
    <property type="match status" value="1"/>
</dbReference>
<dbReference type="PROSITE" id="PS50987">
    <property type="entry name" value="HTH_ARSR_2"/>
    <property type="match status" value="1"/>
</dbReference>
<dbReference type="PANTHER" id="PTHR43428">
    <property type="entry name" value="ARSENATE REDUCTASE"/>
    <property type="match status" value="1"/>
</dbReference>
<feature type="domain" description="HTH arsR-type" evidence="2">
    <location>
        <begin position="1"/>
        <end position="100"/>
    </location>
</feature>
<dbReference type="EMBL" id="BNJK01000001">
    <property type="protein sequence ID" value="GHO94890.1"/>
    <property type="molecule type" value="Genomic_DNA"/>
</dbReference>
<dbReference type="InterPro" id="IPR036388">
    <property type="entry name" value="WH-like_DNA-bd_sf"/>
</dbReference>
<dbReference type="AlphaFoldDB" id="A0A8J3IQA5"/>
<dbReference type="GO" id="GO:0046685">
    <property type="term" value="P:response to arsenic-containing substance"/>
    <property type="evidence" value="ECO:0007669"/>
    <property type="project" value="UniProtKB-KW"/>
</dbReference>
<dbReference type="InterPro" id="IPR023485">
    <property type="entry name" value="Ptyr_pPase"/>
</dbReference>
<dbReference type="PANTHER" id="PTHR43428:SF1">
    <property type="entry name" value="ARSENATE REDUCTASE"/>
    <property type="match status" value="1"/>
</dbReference>
<evidence type="ECO:0000256" key="1">
    <source>
        <dbReference type="ARBA" id="ARBA00022849"/>
    </source>
</evidence>
<dbReference type="Proteomes" id="UP000597444">
    <property type="component" value="Unassembled WGS sequence"/>
</dbReference>
<dbReference type="Pfam" id="PF01451">
    <property type="entry name" value="LMWPc"/>
    <property type="match status" value="1"/>
</dbReference>
<name>A0A8J3IQA5_9CHLR</name>
<dbReference type="SMART" id="SM00418">
    <property type="entry name" value="HTH_ARSR"/>
    <property type="match status" value="1"/>
</dbReference>
<accession>A0A8J3IQA5</accession>
<dbReference type="SUPFAM" id="SSF46785">
    <property type="entry name" value="Winged helix' DNA-binding domain"/>
    <property type="match status" value="1"/>
</dbReference>
<reference evidence="3" key="1">
    <citation type="submission" date="2020-10" db="EMBL/GenBank/DDBJ databases">
        <title>Taxonomic study of unclassified bacteria belonging to the class Ktedonobacteria.</title>
        <authorList>
            <person name="Yabe S."/>
            <person name="Wang C.M."/>
            <person name="Zheng Y."/>
            <person name="Sakai Y."/>
            <person name="Cavaletti L."/>
            <person name="Monciardini P."/>
            <person name="Donadio S."/>
        </authorList>
    </citation>
    <scope>NUCLEOTIDE SEQUENCE</scope>
    <source>
        <strain evidence="3">ID150040</strain>
    </source>
</reference>
<organism evidence="3 4">
    <name type="scientific">Reticulibacter mediterranei</name>
    <dbReference type="NCBI Taxonomy" id="2778369"/>
    <lineage>
        <taxon>Bacteria</taxon>
        <taxon>Bacillati</taxon>
        <taxon>Chloroflexota</taxon>
        <taxon>Ktedonobacteria</taxon>
        <taxon>Ktedonobacterales</taxon>
        <taxon>Reticulibacteraceae</taxon>
        <taxon>Reticulibacter</taxon>
    </lineage>
</organism>
<dbReference type="CDD" id="cd00090">
    <property type="entry name" value="HTH_ARSR"/>
    <property type="match status" value="1"/>
</dbReference>
<protein>
    <submittedName>
        <fullName evidence="3">ArsR family transcriptional regulator</fullName>
    </submittedName>
</protein>
<dbReference type="Gene3D" id="3.40.50.2300">
    <property type="match status" value="1"/>
</dbReference>
<dbReference type="InterPro" id="IPR011991">
    <property type="entry name" value="ArsR-like_HTH"/>
</dbReference>
<dbReference type="CDD" id="cd16345">
    <property type="entry name" value="LMWP_ArsC"/>
    <property type="match status" value="1"/>
</dbReference>
<keyword evidence="4" id="KW-1185">Reference proteome</keyword>
<dbReference type="SMART" id="SM00226">
    <property type="entry name" value="LMWPc"/>
    <property type="match status" value="1"/>
</dbReference>
<evidence type="ECO:0000259" key="2">
    <source>
        <dbReference type="PROSITE" id="PS50987"/>
    </source>
</evidence>
<dbReference type="InterPro" id="IPR036390">
    <property type="entry name" value="WH_DNA-bd_sf"/>
</dbReference>
<sequence>MNSMVFAREQAPEFFKMLAHEIRWRLLQLLARSDYSGQELVRLLSQPQNLVSYHLRLLAEHHLVKERRSSADERSIYYSLDLETLRTLYFGAGNMLHPLLATSETEEILARETVARLAPLRVLFLCTHNSARSQMAEGILRHLGAGRIEVISAGNYPTTLHPLAVQACASMHIDIRQQRAKHLDELHGLTFDYIITVCDRVRESCPTWPSDPDRLHWSLPDPTQAQGTEQERVAIFEQTCRELLIRIRSLLIRIEQEHTAYTEEGSSCL</sequence>
<evidence type="ECO:0000313" key="3">
    <source>
        <dbReference type="EMBL" id="GHO94890.1"/>
    </source>
</evidence>
<dbReference type="Gene3D" id="1.10.10.10">
    <property type="entry name" value="Winged helix-like DNA-binding domain superfamily/Winged helix DNA-binding domain"/>
    <property type="match status" value="1"/>
</dbReference>
<dbReference type="InterPro" id="IPR001845">
    <property type="entry name" value="HTH_ArsR_DNA-bd_dom"/>
</dbReference>
<dbReference type="InterPro" id="IPR036196">
    <property type="entry name" value="Ptyr_pPase_sf"/>
</dbReference>